<dbReference type="InterPro" id="IPR016161">
    <property type="entry name" value="Ald_DH/histidinol_DH"/>
</dbReference>
<dbReference type="Pfam" id="PF00815">
    <property type="entry name" value="Histidinol_dh"/>
    <property type="match status" value="1"/>
</dbReference>
<dbReference type="PANTHER" id="PTHR21256:SF2">
    <property type="entry name" value="HISTIDINE BIOSYNTHESIS TRIFUNCTIONAL PROTEIN"/>
    <property type="match status" value="1"/>
</dbReference>
<feature type="binding site" evidence="12 16">
    <location>
        <position position="322"/>
    </location>
    <ligand>
        <name>substrate</name>
    </ligand>
</feature>
<feature type="binding site" evidence="12 15">
    <location>
        <position position="185"/>
    </location>
    <ligand>
        <name>NAD(+)</name>
        <dbReference type="ChEBI" id="CHEBI:57540"/>
    </ligand>
</feature>
<dbReference type="EMBL" id="MQVX01000001">
    <property type="protein sequence ID" value="PQJ15043.1"/>
    <property type="molecule type" value="Genomic_DNA"/>
</dbReference>
<evidence type="ECO:0000256" key="10">
    <source>
        <dbReference type="ARBA" id="ARBA00023102"/>
    </source>
</evidence>
<dbReference type="Gene3D" id="3.40.50.1980">
    <property type="entry name" value="Nitrogenase molybdenum iron protein domain"/>
    <property type="match status" value="2"/>
</dbReference>
<dbReference type="FunFam" id="3.40.50.1980:FF:000002">
    <property type="entry name" value="Histidinol dehydrogenase, chloroplastic"/>
    <property type="match status" value="1"/>
</dbReference>
<feature type="binding site" evidence="12 17">
    <location>
        <position position="414"/>
    </location>
    <ligand>
        <name>Zn(2+)</name>
        <dbReference type="ChEBI" id="CHEBI:29105"/>
    </ligand>
</feature>
<dbReference type="Proteomes" id="UP000239366">
    <property type="component" value="Unassembled WGS sequence"/>
</dbReference>
<evidence type="ECO:0000256" key="4">
    <source>
        <dbReference type="ARBA" id="ARBA00012965"/>
    </source>
</evidence>
<feature type="binding site" evidence="12 16">
    <location>
        <position position="409"/>
    </location>
    <ligand>
        <name>substrate</name>
    </ligand>
</feature>
<evidence type="ECO:0000256" key="15">
    <source>
        <dbReference type="PIRSR" id="PIRSR000099-2"/>
    </source>
</evidence>
<feature type="active site" description="Proton acceptor" evidence="12 14">
    <location>
        <position position="321"/>
    </location>
</feature>
<accession>A0A2S7T545</accession>
<feature type="binding site" evidence="12 17">
    <location>
        <position position="254"/>
    </location>
    <ligand>
        <name>Zn(2+)</name>
        <dbReference type="ChEBI" id="CHEBI:29105"/>
    </ligand>
</feature>
<feature type="binding site" evidence="12 16">
    <location>
        <position position="257"/>
    </location>
    <ligand>
        <name>substrate</name>
    </ligand>
</feature>
<dbReference type="InterPro" id="IPR022695">
    <property type="entry name" value="Histidinol_DH_monofunct"/>
</dbReference>
<keyword evidence="8 12" id="KW-0560">Oxidoreductase</keyword>
<evidence type="ECO:0000256" key="1">
    <source>
        <dbReference type="ARBA" id="ARBA00003850"/>
    </source>
</evidence>
<dbReference type="NCBIfam" id="TIGR00069">
    <property type="entry name" value="hisD"/>
    <property type="match status" value="1"/>
</dbReference>
<feature type="binding site" evidence="12 15">
    <location>
        <position position="124"/>
    </location>
    <ligand>
        <name>NAD(+)</name>
        <dbReference type="ChEBI" id="CHEBI:57540"/>
    </ligand>
</feature>
<dbReference type="GO" id="GO:0051287">
    <property type="term" value="F:NAD binding"/>
    <property type="evidence" value="ECO:0007669"/>
    <property type="project" value="InterPro"/>
</dbReference>
<feature type="binding site" evidence="12 16">
    <location>
        <position position="254"/>
    </location>
    <ligand>
        <name>substrate</name>
    </ligand>
</feature>
<keyword evidence="7 12" id="KW-0862">Zinc</keyword>
<sequence>MKTLISPEKKDWEALMERPQADYETLQSTVKEVFDAVAQNGDEALRDYCERFDGVRPKELLLPANEIKRAEGLLNESLKQAIQQAYRNIKAFHEAQISGRTEVETQTGVRCWQEQRPIEKVGLYIPGGSAPLFSTLLMLAIPAKIAGCKEIVLCTPPSREGIHPAILYTAQLCGVDKIATLGGIQAIAALTLGTESVPAVYKLFGPGNQYVTAAKQYATRYRVAIDMPAGPSEVLVVADQSVPASFIAADLLSQAEHGPDSQVVLVAQSEEILPRVQEALAEQLAVLPRSEIARKALQNSLAVVFEDREVANEFINDYAPEHYIIMSEDEDYFVDHCYNAGSVFVGTFSPESAGDYASGTNHTLPTNGYAKQYSGVHLNSFTKAITFQKLSEEGIQNLGPAVEEMALAEGLQGHQQAVRVRLNYLKSKS</sequence>
<organism evidence="19 20">
    <name type="scientific">Aureicoccus marinus</name>
    <dbReference type="NCBI Taxonomy" id="754435"/>
    <lineage>
        <taxon>Bacteria</taxon>
        <taxon>Pseudomonadati</taxon>
        <taxon>Bacteroidota</taxon>
        <taxon>Flavobacteriia</taxon>
        <taxon>Flavobacteriales</taxon>
        <taxon>Flavobacteriaceae</taxon>
        <taxon>Aureicoccus</taxon>
    </lineage>
</organism>
<evidence type="ECO:0000256" key="11">
    <source>
        <dbReference type="ARBA" id="ARBA00049489"/>
    </source>
</evidence>
<dbReference type="GO" id="GO:0000105">
    <property type="term" value="P:L-histidine biosynthetic process"/>
    <property type="evidence" value="ECO:0007669"/>
    <property type="project" value="UniProtKB-UniRule"/>
</dbReference>
<evidence type="ECO:0000256" key="3">
    <source>
        <dbReference type="ARBA" id="ARBA00010178"/>
    </source>
</evidence>
<comment type="cofactor">
    <cofactor evidence="12 17">
        <name>Zn(2+)</name>
        <dbReference type="ChEBI" id="CHEBI:29105"/>
    </cofactor>
    <text evidence="12 17">Binds 1 zinc ion per subunit.</text>
</comment>
<evidence type="ECO:0000256" key="12">
    <source>
        <dbReference type="HAMAP-Rule" id="MF_01024"/>
    </source>
</evidence>
<proteinExistence type="inferred from homology"/>
<dbReference type="PANTHER" id="PTHR21256">
    <property type="entry name" value="HISTIDINOL DEHYDROGENASE HDH"/>
    <property type="match status" value="1"/>
</dbReference>
<dbReference type="OrthoDB" id="9805269at2"/>
<comment type="similarity">
    <text evidence="3 12 13 18">Belongs to the histidinol dehydrogenase family.</text>
</comment>
<feature type="binding site" evidence="12 17">
    <location>
        <position position="257"/>
    </location>
    <ligand>
        <name>Zn(2+)</name>
        <dbReference type="ChEBI" id="CHEBI:29105"/>
    </ligand>
</feature>
<dbReference type="PIRSF" id="PIRSF000099">
    <property type="entry name" value="Histidinol_dh"/>
    <property type="match status" value="1"/>
</dbReference>
<dbReference type="GO" id="GO:0005829">
    <property type="term" value="C:cytosol"/>
    <property type="evidence" value="ECO:0007669"/>
    <property type="project" value="TreeGrafter"/>
</dbReference>
<keyword evidence="5 12" id="KW-0028">Amino-acid biosynthesis</keyword>
<feature type="binding site" evidence="12 17">
    <location>
        <position position="355"/>
    </location>
    <ligand>
        <name>Zn(2+)</name>
        <dbReference type="ChEBI" id="CHEBI:29105"/>
    </ligand>
</feature>
<evidence type="ECO:0000313" key="20">
    <source>
        <dbReference type="Proteomes" id="UP000239366"/>
    </source>
</evidence>
<feature type="binding site" evidence="12 15">
    <location>
        <position position="208"/>
    </location>
    <ligand>
        <name>NAD(+)</name>
        <dbReference type="ChEBI" id="CHEBI:57540"/>
    </ligand>
</feature>
<keyword evidence="9 12" id="KW-0520">NAD</keyword>
<dbReference type="CDD" id="cd06572">
    <property type="entry name" value="Histidinol_dh"/>
    <property type="match status" value="1"/>
</dbReference>
<keyword evidence="20" id="KW-1185">Reference proteome</keyword>
<feature type="binding site" evidence="12 16">
    <location>
        <position position="232"/>
    </location>
    <ligand>
        <name>substrate</name>
    </ligand>
</feature>
<comment type="function">
    <text evidence="1 12">Catalyzes the sequential NAD-dependent oxidations of L-histidinol to L-histidinaldehyde and then to L-histidine.</text>
</comment>
<dbReference type="FunFam" id="1.20.5.1300:FF:000002">
    <property type="entry name" value="Histidinol dehydrogenase, chloroplastic"/>
    <property type="match status" value="1"/>
</dbReference>
<feature type="binding site" evidence="12 16">
    <location>
        <position position="355"/>
    </location>
    <ligand>
        <name>substrate</name>
    </ligand>
</feature>
<reference evidence="20" key="1">
    <citation type="submission" date="2016-11" db="EMBL/GenBank/DDBJ databases">
        <title>Trade-off between light-utilization and light-protection in marine flavobacteria.</title>
        <authorList>
            <person name="Kumagai Y."/>
            <person name="Yoshizawa S."/>
            <person name="Kogure K."/>
        </authorList>
    </citation>
    <scope>NUCLEOTIDE SEQUENCE [LARGE SCALE GENOMIC DNA]</scope>
    <source>
        <strain evidence="20">SG-18</strain>
    </source>
</reference>
<dbReference type="FunFam" id="3.40.50.1980:FF:000001">
    <property type="entry name" value="Histidinol dehydrogenase"/>
    <property type="match status" value="1"/>
</dbReference>
<comment type="catalytic activity">
    <reaction evidence="11 12">
        <text>L-histidinol + 2 NAD(+) + H2O = L-histidine + 2 NADH + 3 H(+)</text>
        <dbReference type="Rhea" id="RHEA:20641"/>
        <dbReference type="ChEBI" id="CHEBI:15377"/>
        <dbReference type="ChEBI" id="CHEBI:15378"/>
        <dbReference type="ChEBI" id="CHEBI:57540"/>
        <dbReference type="ChEBI" id="CHEBI:57595"/>
        <dbReference type="ChEBI" id="CHEBI:57699"/>
        <dbReference type="ChEBI" id="CHEBI:57945"/>
        <dbReference type="EC" id="1.1.1.23"/>
    </reaction>
</comment>
<keyword evidence="10 12" id="KW-0368">Histidine biosynthesis</keyword>
<evidence type="ECO:0000256" key="18">
    <source>
        <dbReference type="RuleBase" id="RU004175"/>
    </source>
</evidence>
<dbReference type="HAMAP" id="MF_01024">
    <property type="entry name" value="HisD"/>
    <property type="match status" value="1"/>
</dbReference>
<feature type="binding site" evidence="12 16">
    <location>
        <position position="414"/>
    </location>
    <ligand>
        <name>substrate</name>
    </ligand>
</feature>
<dbReference type="RefSeq" id="WP_105000694.1">
    <property type="nucleotide sequence ID" value="NZ_MQVX01000001.1"/>
</dbReference>
<dbReference type="PROSITE" id="PS00611">
    <property type="entry name" value="HISOL_DEHYDROGENASE"/>
    <property type="match status" value="1"/>
</dbReference>
<evidence type="ECO:0000256" key="9">
    <source>
        <dbReference type="ARBA" id="ARBA00023027"/>
    </source>
</evidence>
<comment type="caution">
    <text evidence="19">The sequence shown here is derived from an EMBL/GenBank/DDBJ whole genome shotgun (WGS) entry which is preliminary data.</text>
</comment>
<name>A0A2S7T545_9FLAO</name>
<dbReference type="AlphaFoldDB" id="A0A2S7T545"/>
<dbReference type="SUPFAM" id="SSF53720">
    <property type="entry name" value="ALDH-like"/>
    <property type="match status" value="1"/>
</dbReference>
<feature type="active site" description="Proton acceptor" evidence="12 14">
    <location>
        <position position="322"/>
    </location>
</feature>
<dbReference type="GO" id="GO:0008270">
    <property type="term" value="F:zinc ion binding"/>
    <property type="evidence" value="ECO:0007669"/>
    <property type="project" value="UniProtKB-UniRule"/>
</dbReference>
<dbReference type="InterPro" id="IPR012131">
    <property type="entry name" value="Hstdl_DH"/>
</dbReference>
<evidence type="ECO:0000256" key="17">
    <source>
        <dbReference type="PIRSR" id="PIRSR000099-4"/>
    </source>
</evidence>
<dbReference type="Gene3D" id="1.20.5.1300">
    <property type="match status" value="1"/>
</dbReference>
<evidence type="ECO:0000256" key="2">
    <source>
        <dbReference type="ARBA" id="ARBA00004940"/>
    </source>
</evidence>
<evidence type="ECO:0000256" key="5">
    <source>
        <dbReference type="ARBA" id="ARBA00022605"/>
    </source>
</evidence>
<evidence type="ECO:0000256" key="7">
    <source>
        <dbReference type="ARBA" id="ARBA00022833"/>
    </source>
</evidence>
<protein>
    <recommendedName>
        <fullName evidence="4 12">Histidinol dehydrogenase</fullName>
        <shortName evidence="12">HDH</shortName>
        <ecNumber evidence="4 12">1.1.1.23</ecNumber>
    </recommendedName>
</protein>
<evidence type="ECO:0000313" key="19">
    <source>
        <dbReference type="EMBL" id="PQJ15043.1"/>
    </source>
</evidence>
<dbReference type="InterPro" id="IPR001692">
    <property type="entry name" value="Histidinol_DH_CS"/>
</dbReference>
<dbReference type="GO" id="GO:0004399">
    <property type="term" value="F:histidinol dehydrogenase activity"/>
    <property type="evidence" value="ECO:0007669"/>
    <property type="project" value="UniProtKB-UniRule"/>
</dbReference>
<comment type="pathway">
    <text evidence="2 12">Amino-acid biosynthesis; L-histidine biosynthesis; L-histidine from 5-phospho-alpha-D-ribose 1-diphosphate: step 9/9.</text>
</comment>
<evidence type="ECO:0000256" key="13">
    <source>
        <dbReference type="PIRNR" id="PIRNR000099"/>
    </source>
</evidence>
<evidence type="ECO:0000256" key="6">
    <source>
        <dbReference type="ARBA" id="ARBA00022723"/>
    </source>
</evidence>
<dbReference type="EC" id="1.1.1.23" evidence="4 12"/>
<evidence type="ECO:0000256" key="8">
    <source>
        <dbReference type="ARBA" id="ARBA00023002"/>
    </source>
</evidence>
<gene>
    <name evidence="12" type="primary">hisD</name>
    <name evidence="19" type="ORF">BST99_04220</name>
</gene>
<evidence type="ECO:0000256" key="14">
    <source>
        <dbReference type="PIRSR" id="PIRSR000099-1"/>
    </source>
</evidence>
<dbReference type="UniPathway" id="UPA00031">
    <property type="reaction ID" value="UER00014"/>
</dbReference>
<keyword evidence="6 12" id="KW-0479">Metal-binding</keyword>
<evidence type="ECO:0000256" key="16">
    <source>
        <dbReference type="PIRSR" id="PIRSR000099-3"/>
    </source>
</evidence>
<dbReference type="PRINTS" id="PR00083">
    <property type="entry name" value="HOLDHDRGNASE"/>
</dbReference>